<name>A0A5C4T151_9BACL</name>
<dbReference type="PANTHER" id="PTHR10361:SF28">
    <property type="entry name" value="P3 PROTEIN-RELATED"/>
    <property type="match status" value="1"/>
</dbReference>
<dbReference type="Proteomes" id="UP000307943">
    <property type="component" value="Unassembled WGS sequence"/>
</dbReference>
<protein>
    <submittedName>
        <fullName evidence="6">Bile acid:sodium symporter family protein</fullName>
    </submittedName>
</protein>
<comment type="caution">
    <text evidence="6">The sequence shown here is derived from an EMBL/GenBank/DDBJ whole genome shotgun (WGS) entry which is preliminary data.</text>
</comment>
<feature type="transmembrane region" description="Helical" evidence="5">
    <location>
        <begin position="85"/>
        <end position="107"/>
    </location>
</feature>
<reference evidence="6 7" key="1">
    <citation type="submission" date="2019-05" db="EMBL/GenBank/DDBJ databases">
        <title>We sequenced the genome of Paenibacillus hemerocallicola KCTC 33185 for further insight into its adaptation and study the phylogeny of Paenibacillus.</title>
        <authorList>
            <person name="Narsing Rao M.P."/>
        </authorList>
    </citation>
    <scope>NUCLEOTIDE SEQUENCE [LARGE SCALE GENOMIC DNA]</scope>
    <source>
        <strain evidence="6 7">KCTC 33185</strain>
    </source>
</reference>
<evidence type="ECO:0000256" key="1">
    <source>
        <dbReference type="ARBA" id="ARBA00004141"/>
    </source>
</evidence>
<evidence type="ECO:0000256" key="5">
    <source>
        <dbReference type="SAM" id="Phobius"/>
    </source>
</evidence>
<dbReference type="InterPro" id="IPR038770">
    <property type="entry name" value="Na+/solute_symporter_sf"/>
</dbReference>
<feature type="transmembrane region" description="Helical" evidence="5">
    <location>
        <begin position="22"/>
        <end position="42"/>
    </location>
</feature>
<dbReference type="AlphaFoldDB" id="A0A5C4T151"/>
<feature type="transmembrane region" description="Helical" evidence="5">
    <location>
        <begin position="190"/>
        <end position="207"/>
    </location>
</feature>
<organism evidence="6 7">
    <name type="scientific">Paenibacillus hemerocallicola</name>
    <dbReference type="NCBI Taxonomy" id="1172614"/>
    <lineage>
        <taxon>Bacteria</taxon>
        <taxon>Bacillati</taxon>
        <taxon>Bacillota</taxon>
        <taxon>Bacilli</taxon>
        <taxon>Bacillales</taxon>
        <taxon>Paenibacillaceae</taxon>
        <taxon>Paenibacillus</taxon>
    </lineage>
</organism>
<feature type="transmembrane region" description="Helical" evidence="5">
    <location>
        <begin position="256"/>
        <end position="281"/>
    </location>
</feature>
<dbReference type="Gene3D" id="1.20.1530.20">
    <property type="match status" value="1"/>
</dbReference>
<dbReference type="InterPro" id="IPR002657">
    <property type="entry name" value="BilAc:Na_symport/Acr3"/>
</dbReference>
<evidence type="ECO:0000313" key="6">
    <source>
        <dbReference type="EMBL" id="TNJ62822.1"/>
    </source>
</evidence>
<dbReference type="EMBL" id="VDCQ01000053">
    <property type="protein sequence ID" value="TNJ62822.1"/>
    <property type="molecule type" value="Genomic_DNA"/>
</dbReference>
<feature type="transmembrane region" description="Helical" evidence="5">
    <location>
        <begin position="213"/>
        <end position="235"/>
    </location>
</feature>
<dbReference type="OrthoDB" id="1551454at2"/>
<gene>
    <name evidence="6" type="ORF">FE784_28890</name>
</gene>
<dbReference type="InterPro" id="IPR004710">
    <property type="entry name" value="Bilac:Na_transpt"/>
</dbReference>
<evidence type="ECO:0000256" key="3">
    <source>
        <dbReference type="ARBA" id="ARBA00022989"/>
    </source>
</evidence>
<keyword evidence="7" id="KW-1185">Reference proteome</keyword>
<feature type="transmembrane region" description="Helical" evidence="5">
    <location>
        <begin position="114"/>
        <end position="133"/>
    </location>
</feature>
<dbReference type="GO" id="GO:0016020">
    <property type="term" value="C:membrane"/>
    <property type="evidence" value="ECO:0007669"/>
    <property type="project" value="UniProtKB-SubCell"/>
</dbReference>
<keyword evidence="4 5" id="KW-0472">Membrane</keyword>
<dbReference type="Pfam" id="PF01758">
    <property type="entry name" value="SBF"/>
    <property type="match status" value="1"/>
</dbReference>
<accession>A0A5C4T151</accession>
<evidence type="ECO:0000256" key="2">
    <source>
        <dbReference type="ARBA" id="ARBA00022692"/>
    </source>
</evidence>
<evidence type="ECO:0000256" key="4">
    <source>
        <dbReference type="ARBA" id="ARBA00023136"/>
    </source>
</evidence>
<keyword evidence="2 5" id="KW-0812">Transmembrane</keyword>
<feature type="transmembrane region" description="Helical" evidence="5">
    <location>
        <begin position="54"/>
        <end position="73"/>
    </location>
</feature>
<sequence length="307" mass="33582">MFVITPVSMILGFFFYKWLEDAAVLVPYLFAYITFVMALGCNPRQMRGALGMPLPIMMTLALVHFVAPLVAYATGTLLFGAGSPYIVGLVLFAVIPLGVSSVIWVGLSGGNVPLVLAMIVIDSLISPFVVPLAVDFLFGADIHFNHWKVMRDLLVIIFIPTVLGVAVNAWSRGRAKLWSAPYSMPISKLAFAAVILINAAAIAPHVFAMKGELFKLVPTVLLFVAFCYALGWFGALPFRNREVTVTITYSSGMRNISLGIVIALQYFEPAAAIPVVMGILIQQPMATLQNHLQKLYWKKREAQVTIS</sequence>
<proteinExistence type="predicted"/>
<comment type="subcellular location">
    <subcellularLocation>
        <location evidence="1">Membrane</location>
        <topology evidence="1">Multi-pass membrane protein</topology>
    </subcellularLocation>
</comment>
<dbReference type="PANTHER" id="PTHR10361">
    <property type="entry name" value="SODIUM-BILE ACID COTRANSPORTER"/>
    <property type="match status" value="1"/>
</dbReference>
<feature type="transmembrane region" description="Helical" evidence="5">
    <location>
        <begin position="153"/>
        <end position="170"/>
    </location>
</feature>
<evidence type="ECO:0000313" key="7">
    <source>
        <dbReference type="Proteomes" id="UP000307943"/>
    </source>
</evidence>
<keyword evidence="3 5" id="KW-1133">Transmembrane helix</keyword>